<evidence type="ECO:0000256" key="3">
    <source>
        <dbReference type="ARBA" id="ARBA00022598"/>
    </source>
</evidence>
<accession>A0A200J268</accession>
<dbReference type="RefSeq" id="WP_087642041.1">
    <property type="nucleotide sequence ID" value="NZ_CP147246.1"/>
</dbReference>
<dbReference type="InterPro" id="IPR011063">
    <property type="entry name" value="TilS/TtcA_N"/>
</dbReference>
<dbReference type="EC" id="6.3.4.19" evidence="8"/>
<proteinExistence type="inferred from homology"/>
<dbReference type="InterPro" id="IPR012796">
    <property type="entry name" value="Lysidine-tRNA-synth_C"/>
</dbReference>
<dbReference type="GO" id="GO:0005524">
    <property type="term" value="F:ATP binding"/>
    <property type="evidence" value="ECO:0007669"/>
    <property type="project" value="UniProtKB-UniRule"/>
</dbReference>
<comment type="function">
    <text evidence="8">Ligates lysine onto the cytidine present at position 34 of the AUA codon-specific tRNA(Ile) that contains the anticodon CAU, in an ATP-dependent manner. Cytidine is converted to lysidine, thus changing the amino acid specificity of the tRNA from methionine to isoleucine.</text>
</comment>
<dbReference type="SUPFAM" id="SSF56037">
    <property type="entry name" value="PheT/TilS domain"/>
    <property type="match status" value="1"/>
</dbReference>
<dbReference type="HAMAP" id="MF_01161">
    <property type="entry name" value="tRNA_Ile_lys_synt"/>
    <property type="match status" value="1"/>
</dbReference>
<keyword evidence="5 8" id="KW-0547">Nucleotide-binding</keyword>
<dbReference type="GO" id="GO:0032267">
    <property type="term" value="F:tRNA(Ile)-lysidine synthase activity"/>
    <property type="evidence" value="ECO:0007669"/>
    <property type="project" value="UniProtKB-EC"/>
</dbReference>
<dbReference type="GO" id="GO:0006400">
    <property type="term" value="P:tRNA modification"/>
    <property type="evidence" value="ECO:0007669"/>
    <property type="project" value="UniProtKB-UniRule"/>
</dbReference>
<evidence type="ECO:0000313" key="12">
    <source>
        <dbReference type="Proteomes" id="UP000196151"/>
    </source>
</evidence>
<evidence type="ECO:0000256" key="7">
    <source>
        <dbReference type="ARBA" id="ARBA00048539"/>
    </source>
</evidence>
<reference evidence="11" key="3">
    <citation type="submission" date="2024-03" db="EMBL/GenBank/DDBJ databases">
        <title>The Genome Sequence of Enterococcus sp. DIV0238c.</title>
        <authorList>
            <consortium name="The Broad Institute Genomics Platform"/>
            <consortium name="The Broad Institute Microbial Omics Core"/>
            <consortium name="The Broad Institute Genomic Center for Infectious Diseases"/>
            <person name="Earl A."/>
            <person name="Manson A."/>
            <person name="Gilmore M."/>
            <person name="Schwartman J."/>
            <person name="Shea T."/>
            <person name="Abouelleil A."/>
            <person name="Cao P."/>
            <person name="Chapman S."/>
            <person name="Cusick C."/>
            <person name="Young S."/>
            <person name="Neafsey D."/>
            <person name="Nusbaum C."/>
            <person name="Birren B."/>
        </authorList>
    </citation>
    <scope>NUCLEOTIDE SEQUENCE</scope>
    <source>
        <strain evidence="11">9D6_DIV0238</strain>
    </source>
</reference>
<organism evidence="10">
    <name type="scientific">Candidatus Enterococcus dunnyi</name>
    <dbReference type="NCBI Taxonomy" id="1834192"/>
    <lineage>
        <taxon>Bacteria</taxon>
        <taxon>Bacillati</taxon>
        <taxon>Bacillota</taxon>
        <taxon>Bacilli</taxon>
        <taxon>Lactobacillales</taxon>
        <taxon>Enterococcaceae</taxon>
        <taxon>Enterococcus</taxon>
    </lineage>
</organism>
<reference evidence="11" key="2">
    <citation type="submission" date="2017-05" db="EMBL/GenBank/DDBJ databases">
        <authorList>
            <consortium name="The Broad Institute Genomics Platform"/>
            <consortium name="The Broad Institute Genomic Center for Infectious Diseases"/>
            <person name="Earl A."/>
            <person name="Manson A."/>
            <person name="Schwartman J."/>
            <person name="Gilmore M."/>
            <person name="Abouelleil A."/>
            <person name="Cao P."/>
            <person name="Chapman S."/>
            <person name="Cusick C."/>
            <person name="Shea T."/>
            <person name="Young S."/>
            <person name="Neafsey D."/>
            <person name="Nusbaum C."/>
            <person name="Birren B."/>
        </authorList>
    </citation>
    <scope>NUCLEOTIDE SEQUENCE</scope>
    <source>
        <strain evidence="11">9D6_DIV0238</strain>
    </source>
</reference>
<dbReference type="Pfam" id="PF01171">
    <property type="entry name" value="ATP_bind_3"/>
    <property type="match status" value="1"/>
</dbReference>
<evidence type="ECO:0000256" key="5">
    <source>
        <dbReference type="ARBA" id="ARBA00022741"/>
    </source>
</evidence>
<evidence type="ECO:0000256" key="1">
    <source>
        <dbReference type="ARBA" id="ARBA00004496"/>
    </source>
</evidence>
<evidence type="ECO:0000313" key="11">
    <source>
        <dbReference type="EMBL" id="WYJ94819.1"/>
    </source>
</evidence>
<dbReference type="SMART" id="SM00977">
    <property type="entry name" value="TilS_C"/>
    <property type="match status" value="1"/>
</dbReference>
<keyword evidence="3 8" id="KW-0436">Ligase</keyword>
<dbReference type="PANTHER" id="PTHR43033">
    <property type="entry name" value="TRNA(ILE)-LYSIDINE SYNTHASE-RELATED"/>
    <property type="match status" value="1"/>
</dbReference>
<reference evidence="10" key="1">
    <citation type="submission" date="2017-05" db="EMBL/GenBank/DDBJ databases">
        <title>The Genome Sequence of Enterococcus sp. 9D6_DIV0238.</title>
        <authorList>
            <consortium name="The Broad Institute Genomics Platform"/>
            <consortium name="The Broad Institute Genomic Center for Infectious Diseases"/>
            <person name="Earl A."/>
            <person name="Manson A."/>
            <person name="Schwartman J."/>
            <person name="Gilmore M."/>
            <person name="Abouelleil A."/>
            <person name="Cao P."/>
            <person name="Chapman S."/>
            <person name="Cusick C."/>
            <person name="Shea T."/>
            <person name="Young S."/>
            <person name="Neafsey D."/>
            <person name="Nusbaum C."/>
            <person name="Birren B."/>
        </authorList>
    </citation>
    <scope>NUCLEOTIDE SEQUENCE [LARGE SCALE GENOMIC DNA]</scope>
    <source>
        <strain evidence="10">9D6_DIV0238</strain>
    </source>
</reference>
<comment type="domain">
    <text evidence="8">The N-terminal region contains the highly conserved SGGXDS motif, predicted to be a P-loop motif involved in ATP binding.</text>
</comment>
<comment type="similarity">
    <text evidence="8">Belongs to the tRNA(Ile)-lysidine synthase family.</text>
</comment>
<dbReference type="Gene3D" id="3.40.50.620">
    <property type="entry name" value="HUPs"/>
    <property type="match status" value="1"/>
</dbReference>
<evidence type="ECO:0000256" key="6">
    <source>
        <dbReference type="ARBA" id="ARBA00022840"/>
    </source>
</evidence>
<feature type="domain" description="Lysidine-tRNA(Ile) synthetase C-terminal" evidence="9">
    <location>
        <begin position="382"/>
        <end position="456"/>
    </location>
</feature>
<dbReference type="EMBL" id="CP147246">
    <property type="protein sequence ID" value="WYJ94819.1"/>
    <property type="molecule type" value="Genomic_DNA"/>
</dbReference>
<dbReference type="CDD" id="cd01992">
    <property type="entry name" value="TilS_N"/>
    <property type="match status" value="1"/>
</dbReference>
<feature type="binding site" evidence="8">
    <location>
        <begin position="26"/>
        <end position="31"/>
    </location>
    <ligand>
        <name>ATP</name>
        <dbReference type="ChEBI" id="CHEBI:30616"/>
    </ligand>
</feature>
<dbReference type="InterPro" id="IPR012795">
    <property type="entry name" value="tRNA_Ile_lys_synt_N"/>
</dbReference>
<keyword evidence="6 8" id="KW-0067">ATP-binding</keyword>
<dbReference type="SUPFAM" id="SSF52402">
    <property type="entry name" value="Adenine nucleotide alpha hydrolases-like"/>
    <property type="match status" value="1"/>
</dbReference>
<keyword evidence="2 8" id="KW-0963">Cytoplasm</keyword>
<evidence type="ECO:0000313" key="10">
    <source>
        <dbReference type="EMBL" id="OUZ30730.1"/>
    </source>
</evidence>
<evidence type="ECO:0000256" key="8">
    <source>
        <dbReference type="HAMAP-Rule" id="MF_01161"/>
    </source>
</evidence>
<dbReference type="NCBIfam" id="TIGR02433">
    <property type="entry name" value="lysidine_TilS_C"/>
    <property type="match status" value="1"/>
</dbReference>
<evidence type="ECO:0000256" key="4">
    <source>
        <dbReference type="ARBA" id="ARBA00022694"/>
    </source>
</evidence>
<evidence type="ECO:0000259" key="9">
    <source>
        <dbReference type="SMART" id="SM00977"/>
    </source>
</evidence>
<dbReference type="InterPro" id="IPR012094">
    <property type="entry name" value="tRNA_Ile_lys_synt"/>
</dbReference>
<dbReference type="OrthoDB" id="9807403at2"/>
<dbReference type="Pfam" id="PF11734">
    <property type="entry name" value="TilS_C"/>
    <property type="match status" value="1"/>
</dbReference>
<name>A0A200J268_9ENTE</name>
<comment type="catalytic activity">
    <reaction evidence="7 8">
        <text>cytidine(34) in tRNA(Ile2) + L-lysine + ATP = lysidine(34) in tRNA(Ile2) + AMP + diphosphate + H(+)</text>
        <dbReference type="Rhea" id="RHEA:43744"/>
        <dbReference type="Rhea" id="RHEA-COMP:10625"/>
        <dbReference type="Rhea" id="RHEA-COMP:10670"/>
        <dbReference type="ChEBI" id="CHEBI:15378"/>
        <dbReference type="ChEBI" id="CHEBI:30616"/>
        <dbReference type="ChEBI" id="CHEBI:32551"/>
        <dbReference type="ChEBI" id="CHEBI:33019"/>
        <dbReference type="ChEBI" id="CHEBI:82748"/>
        <dbReference type="ChEBI" id="CHEBI:83665"/>
        <dbReference type="ChEBI" id="CHEBI:456215"/>
        <dbReference type="EC" id="6.3.4.19"/>
    </reaction>
</comment>
<keyword evidence="12" id="KW-1185">Reference proteome</keyword>
<dbReference type="Proteomes" id="UP000196151">
    <property type="component" value="Chromosome"/>
</dbReference>
<gene>
    <name evidence="8" type="primary">tilS</name>
    <name evidence="11" type="ORF">A5889_002332</name>
    <name evidence="10" type="ORF">A5889_003018</name>
</gene>
<sequence>MFQEFYRYCKKNRYWRPGERILLAVSGGVDSMVLMHLMQRSAEKDGFHLAIAHVNHQLRSESAKESDYLQQYCQKEGLPYYSKKWEAVDKSRNTEARARQFRYTFFTELMKKNDYSKLFTAHHKDDQAETIVMKLTRGSALANLVGIRFQQTFGEGQLIRPLLLFSKEQIEQFAEQKKIIYFEDSTNLSDEYVRNRMRHSVIPLLKKENQQFLQHMSDFSTQISYADEVIQSVILPKYQSWVSETQEGWQIQLQELKQEEKSVQFFFIQQFLQQTLVSRKVKVSQKQVQQLLALVNDSKPQMTVDLEQDWQMIKEYDVAYLRKKTLPLEKEVFSLNIGEQLFLSENEWICLEQIGADAEQPEKIRNWQELSLTISSEIPLPLSIRHRKEGDRIALTPKLTKRVKRLFIDQKIPNSIREKTWLILSSTGEIIWMPKFANSHLSIPKETDKILYRLLYKTKE</sequence>
<dbReference type="EMBL" id="NIBQ01000003">
    <property type="protein sequence ID" value="OUZ30730.1"/>
    <property type="molecule type" value="Genomic_DNA"/>
</dbReference>
<dbReference type="InterPro" id="IPR014729">
    <property type="entry name" value="Rossmann-like_a/b/a_fold"/>
</dbReference>
<dbReference type="PANTHER" id="PTHR43033:SF1">
    <property type="entry name" value="TRNA(ILE)-LYSIDINE SYNTHASE-RELATED"/>
    <property type="match status" value="1"/>
</dbReference>
<keyword evidence="4 8" id="KW-0819">tRNA processing</keyword>
<comment type="subcellular location">
    <subcellularLocation>
        <location evidence="1 8">Cytoplasm</location>
    </subcellularLocation>
</comment>
<evidence type="ECO:0000256" key="2">
    <source>
        <dbReference type="ARBA" id="ARBA00022490"/>
    </source>
</evidence>
<dbReference type="AlphaFoldDB" id="A0A200J268"/>
<dbReference type="NCBIfam" id="TIGR02432">
    <property type="entry name" value="lysidine_TilS_N"/>
    <property type="match status" value="1"/>
</dbReference>
<protein>
    <recommendedName>
        <fullName evidence="8">tRNA(Ile)-lysidine synthase</fullName>
        <ecNumber evidence="8">6.3.4.19</ecNumber>
    </recommendedName>
    <alternativeName>
        <fullName evidence="8">tRNA(Ile)-2-lysyl-cytidine synthase</fullName>
    </alternativeName>
    <alternativeName>
        <fullName evidence="8">tRNA(Ile)-lysidine synthetase</fullName>
    </alternativeName>
</protein>
<dbReference type="GO" id="GO:0005737">
    <property type="term" value="C:cytoplasm"/>
    <property type="evidence" value="ECO:0007669"/>
    <property type="project" value="UniProtKB-SubCell"/>
</dbReference>